<protein>
    <submittedName>
        <fullName evidence="1">Uncharacterized protein</fullName>
    </submittedName>
</protein>
<evidence type="ECO:0000313" key="2">
    <source>
        <dbReference type="Proteomes" id="UP000004840"/>
    </source>
</evidence>
<dbReference type="Proteomes" id="UP000004840">
    <property type="component" value="Unassembled WGS sequence"/>
</dbReference>
<comment type="caution">
    <text evidence="1">The sequence shown here is derived from an EMBL/GenBank/DDBJ whole genome shotgun (WGS) entry which is preliminary data.</text>
</comment>
<gene>
    <name evidence="1" type="ORF">CCAS_09300</name>
</gene>
<proteinExistence type="predicted"/>
<dbReference type="AlphaFoldDB" id="G7HYU9"/>
<name>G7HYU9_9CORY</name>
<reference evidence="1 2" key="1">
    <citation type="journal article" date="2012" name="J. Bacteriol.">
        <title>Genome Sequence of Corynebacterium casei UCMA 3821, Isolated from a Smear-Ripened Cheese.</title>
        <authorList>
            <person name="Monnet C."/>
            <person name="Loux V."/>
            <person name="Bento P."/>
            <person name="Gibrat J.F."/>
            <person name="Straub C."/>
            <person name="Bonnarme P."/>
            <person name="Landaud S."/>
            <person name="Irlinger F."/>
        </authorList>
    </citation>
    <scope>NUCLEOTIDE SEQUENCE [LARGE SCALE GENOMIC DNA]</scope>
    <source>
        <strain evidence="1 2">UCMA 3821</strain>
    </source>
</reference>
<evidence type="ECO:0000313" key="1">
    <source>
        <dbReference type="EMBL" id="CCE55364.1"/>
    </source>
</evidence>
<dbReference type="EMBL" id="CAFW01000079">
    <property type="protein sequence ID" value="CCE55364.1"/>
    <property type="molecule type" value="Genomic_DNA"/>
</dbReference>
<organism evidence="1 2">
    <name type="scientific">Corynebacterium casei UCMA 3821</name>
    <dbReference type="NCBI Taxonomy" id="1110505"/>
    <lineage>
        <taxon>Bacteria</taxon>
        <taxon>Bacillati</taxon>
        <taxon>Actinomycetota</taxon>
        <taxon>Actinomycetes</taxon>
        <taxon>Mycobacteriales</taxon>
        <taxon>Corynebacteriaceae</taxon>
        <taxon>Corynebacterium</taxon>
    </lineage>
</organism>
<sequence>MKFRCTRRFLPARWDDRQFIGTRDANAVQATEYIDILWIRAYLRLVEAMASELENVPENYYV</sequence>
<accession>G7HYU9</accession>